<reference evidence="2" key="2">
    <citation type="submission" date="2016-06" db="EMBL/GenBank/DDBJ databases">
        <title>The genome of a short-lived fish provides insights into sex chromosome evolution and the genetic control of aging.</title>
        <authorList>
            <person name="Reichwald K."/>
            <person name="Felder M."/>
            <person name="Petzold A."/>
            <person name="Koch P."/>
            <person name="Groth M."/>
            <person name="Platzer M."/>
        </authorList>
    </citation>
    <scope>NUCLEOTIDE SEQUENCE</scope>
    <source>
        <tissue evidence="2">Brain</tissue>
    </source>
</reference>
<keyword evidence="1" id="KW-1133">Transmembrane helix</keyword>
<dbReference type="EMBL" id="HADX01009416">
    <property type="protein sequence ID" value="SBP31648.1"/>
    <property type="molecule type" value="Transcribed_RNA"/>
</dbReference>
<feature type="transmembrane region" description="Helical" evidence="1">
    <location>
        <begin position="20"/>
        <end position="39"/>
    </location>
</feature>
<evidence type="ECO:0000313" key="2">
    <source>
        <dbReference type="EMBL" id="SBP31648.1"/>
    </source>
</evidence>
<feature type="non-terminal residue" evidence="2">
    <location>
        <position position="86"/>
    </location>
</feature>
<feature type="non-terminal residue" evidence="2">
    <location>
        <position position="1"/>
    </location>
</feature>
<sequence>EPQTSAGNNEQSLRFLIDPFLCWTTLFLSLNVFSVFVAPDSPSGLLQAVLLTLAMSLVLLALLVLILWLHHTGQNGSWRQRNSEEE</sequence>
<keyword evidence="1" id="KW-0472">Membrane</keyword>
<keyword evidence="1" id="KW-0812">Transmembrane</keyword>
<proteinExistence type="predicted"/>
<name>A0A1A7YN80_9TELE</name>
<accession>A0A1A7YN80</accession>
<dbReference type="AlphaFoldDB" id="A0A1A7YN80"/>
<gene>
    <name evidence="2" type="primary">Nfu_g_1_005258</name>
</gene>
<reference evidence="2" key="1">
    <citation type="submission" date="2016-05" db="EMBL/GenBank/DDBJ databases">
        <authorList>
            <person name="Lavstsen T."/>
            <person name="Jespersen J.S."/>
        </authorList>
    </citation>
    <scope>NUCLEOTIDE SEQUENCE</scope>
    <source>
        <tissue evidence="2">Brain</tissue>
    </source>
</reference>
<evidence type="ECO:0000256" key="1">
    <source>
        <dbReference type="SAM" id="Phobius"/>
    </source>
</evidence>
<feature type="transmembrane region" description="Helical" evidence="1">
    <location>
        <begin position="45"/>
        <end position="69"/>
    </location>
</feature>
<protein>
    <submittedName>
        <fullName evidence="2">Uncharacterized protein</fullName>
    </submittedName>
</protein>
<organism evidence="2">
    <name type="scientific">Iconisemion striatum</name>
    <dbReference type="NCBI Taxonomy" id="60296"/>
    <lineage>
        <taxon>Eukaryota</taxon>
        <taxon>Metazoa</taxon>
        <taxon>Chordata</taxon>
        <taxon>Craniata</taxon>
        <taxon>Vertebrata</taxon>
        <taxon>Euteleostomi</taxon>
        <taxon>Actinopterygii</taxon>
        <taxon>Neopterygii</taxon>
        <taxon>Teleostei</taxon>
        <taxon>Neoteleostei</taxon>
        <taxon>Acanthomorphata</taxon>
        <taxon>Ovalentaria</taxon>
        <taxon>Atherinomorphae</taxon>
        <taxon>Cyprinodontiformes</taxon>
        <taxon>Nothobranchiidae</taxon>
        <taxon>Iconisemion</taxon>
    </lineage>
</organism>